<dbReference type="Gramene" id="OE9A032048T1">
    <property type="protein sequence ID" value="OE9A032048C1"/>
    <property type="gene ID" value="OE9A032048"/>
</dbReference>
<name>A0A8S0Q2G6_OLEEU</name>
<accession>A0A8S0Q2G6</accession>
<dbReference type="Proteomes" id="UP000594638">
    <property type="component" value="Unassembled WGS sequence"/>
</dbReference>
<evidence type="ECO:0000313" key="2">
    <source>
        <dbReference type="Proteomes" id="UP000594638"/>
    </source>
</evidence>
<protein>
    <submittedName>
        <fullName evidence="1">Probable hydroxyacylglutathione hydrolase 2, chloroplastic</fullName>
    </submittedName>
</protein>
<evidence type="ECO:0000313" key="1">
    <source>
        <dbReference type="EMBL" id="CAA2958849.1"/>
    </source>
</evidence>
<proteinExistence type="predicted"/>
<comment type="caution">
    <text evidence="1">The sequence shown here is derived from an EMBL/GenBank/DDBJ whole genome shotgun (WGS) entry which is preliminary data.</text>
</comment>
<dbReference type="OrthoDB" id="1743399at2759"/>
<dbReference type="PANTHER" id="PTHR11935:SF7">
    <property type="entry name" value="HYDROXYACYLGLUTATHIONE HYDROLASE 2, CHLOROPLASTIC-RELATED"/>
    <property type="match status" value="1"/>
</dbReference>
<dbReference type="AlphaFoldDB" id="A0A8S0Q2G6"/>
<gene>
    <name evidence="1" type="ORF">OLEA9_A032048</name>
</gene>
<keyword evidence="2" id="KW-1185">Reference proteome</keyword>
<dbReference type="GO" id="GO:0004416">
    <property type="term" value="F:hydroxyacylglutathione hydrolase activity"/>
    <property type="evidence" value="ECO:0007669"/>
    <property type="project" value="TreeGrafter"/>
</dbReference>
<sequence length="103" mass="11835">MRKLCLRKNLMYEFIRLLAIPYRTMRGVSRCLGRVSRCCSSPNMSSSLRIELVPCLRDNYAYIVHDEDTGTVGVVDPSEAAPIIDVLDRRKWNLNYILNTPSL</sequence>
<dbReference type="InterPro" id="IPR036866">
    <property type="entry name" value="RibonucZ/Hydroxyglut_hydro"/>
</dbReference>
<reference evidence="1 2" key="1">
    <citation type="submission" date="2019-12" db="EMBL/GenBank/DDBJ databases">
        <authorList>
            <person name="Alioto T."/>
            <person name="Alioto T."/>
            <person name="Gomez Garrido J."/>
        </authorList>
    </citation>
    <scope>NUCLEOTIDE SEQUENCE [LARGE SCALE GENOMIC DNA]</scope>
</reference>
<dbReference type="EMBL" id="CACTIH010000289">
    <property type="protein sequence ID" value="CAA2958849.1"/>
    <property type="molecule type" value="Genomic_DNA"/>
</dbReference>
<organism evidence="1 2">
    <name type="scientific">Olea europaea subsp. europaea</name>
    <dbReference type="NCBI Taxonomy" id="158383"/>
    <lineage>
        <taxon>Eukaryota</taxon>
        <taxon>Viridiplantae</taxon>
        <taxon>Streptophyta</taxon>
        <taxon>Embryophyta</taxon>
        <taxon>Tracheophyta</taxon>
        <taxon>Spermatophyta</taxon>
        <taxon>Magnoliopsida</taxon>
        <taxon>eudicotyledons</taxon>
        <taxon>Gunneridae</taxon>
        <taxon>Pentapetalae</taxon>
        <taxon>asterids</taxon>
        <taxon>lamiids</taxon>
        <taxon>Lamiales</taxon>
        <taxon>Oleaceae</taxon>
        <taxon>Oleeae</taxon>
        <taxon>Olea</taxon>
    </lineage>
</organism>
<dbReference type="SUPFAM" id="SSF56281">
    <property type="entry name" value="Metallo-hydrolase/oxidoreductase"/>
    <property type="match status" value="1"/>
</dbReference>
<dbReference type="PANTHER" id="PTHR11935">
    <property type="entry name" value="BETA LACTAMASE DOMAIN"/>
    <property type="match status" value="1"/>
</dbReference>
<keyword evidence="1" id="KW-0378">Hydrolase</keyword>
<dbReference type="Gene3D" id="3.60.15.10">
    <property type="entry name" value="Ribonuclease Z/Hydroxyacylglutathione hydrolase-like"/>
    <property type="match status" value="1"/>
</dbReference>